<keyword evidence="2" id="KW-1185">Reference proteome</keyword>
<dbReference type="SUPFAM" id="SSF47954">
    <property type="entry name" value="Cyclin-like"/>
    <property type="match status" value="1"/>
</dbReference>
<dbReference type="GO" id="GO:0000307">
    <property type="term" value="C:cyclin-dependent protein kinase holoenzyme complex"/>
    <property type="evidence" value="ECO:0007669"/>
    <property type="project" value="TreeGrafter"/>
</dbReference>
<gene>
    <name evidence="1" type="ORF">ASPACDRAFT_74936</name>
</gene>
<dbReference type="GO" id="GO:0005634">
    <property type="term" value="C:nucleus"/>
    <property type="evidence" value="ECO:0007669"/>
    <property type="project" value="TreeGrafter"/>
</dbReference>
<evidence type="ECO:0000313" key="1">
    <source>
        <dbReference type="EMBL" id="OJK03344.1"/>
    </source>
</evidence>
<dbReference type="EMBL" id="KV878971">
    <property type="protein sequence ID" value="OJK03344.1"/>
    <property type="molecule type" value="Genomic_DNA"/>
</dbReference>
<proteinExistence type="predicted"/>
<dbReference type="OrthoDB" id="5304883at2759"/>
<dbReference type="InterPro" id="IPR013922">
    <property type="entry name" value="Cyclin_PHO80-like"/>
</dbReference>
<dbReference type="PANTHER" id="PTHR15615:SF32">
    <property type="entry name" value="PROTEIN KINASE COMPLEX COMPONENT, PUTATIVE (AFU_ORTHOLOGUE AFUA_2G07660)-RELATED"/>
    <property type="match status" value="1"/>
</dbReference>
<evidence type="ECO:0000313" key="2">
    <source>
        <dbReference type="Proteomes" id="UP000184546"/>
    </source>
</evidence>
<dbReference type="RefSeq" id="XP_020059683.1">
    <property type="nucleotide sequence ID" value="XM_020204338.1"/>
</dbReference>
<dbReference type="Proteomes" id="UP000184546">
    <property type="component" value="Unassembled WGS sequence"/>
</dbReference>
<organism evidence="1 2">
    <name type="scientific">Aspergillus aculeatus (strain ATCC 16872 / CBS 172.66 / WB 5094)</name>
    <dbReference type="NCBI Taxonomy" id="690307"/>
    <lineage>
        <taxon>Eukaryota</taxon>
        <taxon>Fungi</taxon>
        <taxon>Dikarya</taxon>
        <taxon>Ascomycota</taxon>
        <taxon>Pezizomycotina</taxon>
        <taxon>Eurotiomycetes</taxon>
        <taxon>Eurotiomycetidae</taxon>
        <taxon>Eurotiales</taxon>
        <taxon>Aspergillaceae</taxon>
        <taxon>Aspergillus</taxon>
        <taxon>Aspergillus subgen. Circumdati</taxon>
    </lineage>
</organism>
<dbReference type="GO" id="GO:0016538">
    <property type="term" value="F:cyclin-dependent protein serine/threonine kinase regulator activity"/>
    <property type="evidence" value="ECO:0007669"/>
    <property type="project" value="TreeGrafter"/>
</dbReference>
<dbReference type="CDD" id="cd20558">
    <property type="entry name" value="CYCLIN_ScPCL7-like"/>
    <property type="match status" value="1"/>
</dbReference>
<dbReference type="GeneID" id="30978152"/>
<accession>A0A1L9X4U0</accession>
<dbReference type="Pfam" id="PF08613">
    <property type="entry name" value="Cyclin"/>
    <property type="match status" value="1"/>
</dbReference>
<dbReference type="InterPro" id="IPR036915">
    <property type="entry name" value="Cyclin-like_sf"/>
</dbReference>
<evidence type="ECO:0008006" key="3">
    <source>
        <dbReference type="Google" id="ProtNLM"/>
    </source>
</evidence>
<name>A0A1L9X4U0_ASPA1</name>
<dbReference type="Gene3D" id="1.10.472.10">
    <property type="entry name" value="Cyclin-like"/>
    <property type="match status" value="1"/>
</dbReference>
<protein>
    <recommendedName>
        <fullName evidence="3">Cyclin-domain-containing protein</fullName>
    </recommendedName>
</protein>
<reference evidence="2" key="1">
    <citation type="journal article" date="2017" name="Genome Biol.">
        <title>Comparative genomics reveals high biological diversity and specific adaptations in the industrially and medically important fungal genus Aspergillus.</title>
        <authorList>
            <person name="de Vries R.P."/>
            <person name="Riley R."/>
            <person name="Wiebenga A."/>
            <person name="Aguilar-Osorio G."/>
            <person name="Amillis S."/>
            <person name="Uchima C.A."/>
            <person name="Anderluh G."/>
            <person name="Asadollahi M."/>
            <person name="Askin M."/>
            <person name="Barry K."/>
            <person name="Battaglia E."/>
            <person name="Bayram O."/>
            <person name="Benocci T."/>
            <person name="Braus-Stromeyer S.A."/>
            <person name="Caldana C."/>
            <person name="Canovas D."/>
            <person name="Cerqueira G.C."/>
            <person name="Chen F."/>
            <person name="Chen W."/>
            <person name="Choi C."/>
            <person name="Clum A."/>
            <person name="Dos Santos R.A."/>
            <person name="Damasio A.R."/>
            <person name="Diallinas G."/>
            <person name="Emri T."/>
            <person name="Fekete E."/>
            <person name="Flipphi M."/>
            <person name="Freyberg S."/>
            <person name="Gallo A."/>
            <person name="Gournas C."/>
            <person name="Habgood R."/>
            <person name="Hainaut M."/>
            <person name="Harispe M.L."/>
            <person name="Henrissat B."/>
            <person name="Hilden K.S."/>
            <person name="Hope R."/>
            <person name="Hossain A."/>
            <person name="Karabika E."/>
            <person name="Karaffa L."/>
            <person name="Karanyi Z."/>
            <person name="Krasevec N."/>
            <person name="Kuo A."/>
            <person name="Kusch H."/>
            <person name="LaButti K."/>
            <person name="Lagendijk E.L."/>
            <person name="Lapidus A."/>
            <person name="Levasseur A."/>
            <person name="Lindquist E."/>
            <person name="Lipzen A."/>
            <person name="Logrieco A.F."/>
            <person name="MacCabe A."/>
            <person name="Maekelae M.R."/>
            <person name="Malavazi I."/>
            <person name="Melin P."/>
            <person name="Meyer V."/>
            <person name="Mielnichuk N."/>
            <person name="Miskei M."/>
            <person name="Molnar A.P."/>
            <person name="Mule G."/>
            <person name="Ngan C.Y."/>
            <person name="Orejas M."/>
            <person name="Orosz E."/>
            <person name="Ouedraogo J.P."/>
            <person name="Overkamp K.M."/>
            <person name="Park H.-S."/>
            <person name="Perrone G."/>
            <person name="Piumi F."/>
            <person name="Punt P.J."/>
            <person name="Ram A.F."/>
            <person name="Ramon A."/>
            <person name="Rauscher S."/>
            <person name="Record E."/>
            <person name="Riano-Pachon D.M."/>
            <person name="Robert V."/>
            <person name="Roehrig J."/>
            <person name="Ruller R."/>
            <person name="Salamov A."/>
            <person name="Salih N.S."/>
            <person name="Samson R.A."/>
            <person name="Sandor E."/>
            <person name="Sanguinetti M."/>
            <person name="Schuetze T."/>
            <person name="Sepcic K."/>
            <person name="Shelest E."/>
            <person name="Sherlock G."/>
            <person name="Sophianopoulou V."/>
            <person name="Squina F.M."/>
            <person name="Sun H."/>
            <person name="Susca A."/>
            <person name="Todd R.B."/>
            <person name="Tsang A."/>
            <person name="Unkles S.E."/>
            <person name="van de Wiele N."/>
            <person name="van Rossen-Uffink D."/>
            <person name="Oliveira J.V."/>
            <person name="Vesth T.C."/>
            <person name="Visser J."/>
            <person name="Yu J.-H."/>
            <person name="Zhou M."/>
            <person name="Andersen M.R."/>
            <person name="Archer D.B."/>
            <person name="Baker S.E."/>
            <person name="Benoit I."/>
            <person name="Brakhage A.A."/>
            <person name="Braus G.H."/>
            <person name="Fischer R."/>
            <person name="Frisvad J.C."/>
            <person name="Goldman G.H."/>
            <person name="Houbraken J."/>
            <person name="Oakley B."/>
            <person name="Pocsi I."/>
            <person name="Scazzocchio C."/>
            <person name="Seiboth B."/>
            <person name="vanKuyk P.A."/>
            <person name="Wortman J."/>
            <person name="Dyer P.S."/>
            <person name="Grigoriev I.V."/>
        </authorList>
    </citation>
    <scope>NUCLEOTIDE SEQUENCE [LARGE SCALE GENOMIC DNA]</scope>
    <source>
        <strain evidence="2">ATCC 16872 / CBS 172.66 / WB 5094</strain>
    </source>
</reference>
<dbReference type="AlphaFoldDB" id="A0A1L9X4U0"/>
<dbReference type="STRING" id="690307.A0A1L9X4U0"/>
<dbReference type="GO" id="GO:0019901">
    <property type="term" value="F:protein kinase binding"/>
    <property type="evidence" value="ECO:0007669"/>
    <property type="project" value="InterPro"/>
</dbReference>
<dbReference type="PANTHER" id="PTHR15615">
    <property type="match status" value="1"/>
</dbReference>
<dbReference type="VEuPathDB" id="FungiDB:ASPACDRAFT_74936"/>
<dbReference type="OMA" id="LCTGIEM"/>
<sequence length="267" mass="29415">MNHPGSECEVVQILPAVTTLAEISDRCVLHAGTGHDSKAWLVADVFQIPPSTALRLLCSSIEILLKSSSEDPHFSQILAAPPGVRTPGDNISSGETTPIRASELHCFPANDEKLGHDLVQQSVLSKRFLSKRVPPITLRDYLLRLHQYCPMSTGVYLATSMYITRMVNTEKVIQVNGRNMHRLVLAGLRVAMKTLEDLNYPHSRVAKVGGVTERELSKLEVSFCFLADFDLRVDAHMLSEQARLLQAGLDITGDNPPEAVEGFSCQE</sequence>